<comment type="caution">
    <text evidence="1">The sequence shown here is derived from an EMBL/GenBank/DDBJ whole genome shotgun (WGS) entry which is preliminary data.</text>
</comment>
<proteinExistence type="predicted"/>
<evidence type="ECO:0000313" key="1">
    <source>
        <dbReference type="EMBL" id="KRK76128.1"/>
    </source>
</evidence>
<dbReference type="GeneID" id="84783268"/>
<reference evidence="1 2" key="1">
    <citation type="journal article" date="2015" name="Genome Announc.">
        <title>Expanding the biotechnology potential of lactobacilli through comparative genomics of 213 strains and associated genera.</title>
        <authorList>
            <person name="Sun Z."/>
            <person name="Harris H.M."/>
            <person name="McCann A."/>
            <person name="Guo C."/>
            <person name="Argimon S."/>
            <person name="Zhang W."/>
            <person name="Yang X."/>
            <person name="Jeffery I.B."/>
            <person name="Cooney J.C."/>
            <person name="Kagawa T.F."/>
            <person name="Liu W."/>
            <person name="Song Y."/>
            <person name="Salvetti E."/>
            <person name="Wrobel A."/>
            <person name="Rasinkangas P."/>
            <person name="Parkhill J."/>
            <person name="Rea M.C."/>
            <person name="O'Sullivan O."/>
            <person name="Ritari J."/>
            <person name="Douillard F.P."/>
            <person name="Paul Ross R."/>
            <person name="Yang R."/>
            <person name="Briner A.E."/>
            <person name="Felis G.E."/>
            <person name="de Vos W.M."/>
            <person name="Barrangou R."/>
            <person name="Klaenhammer T.R."/>
            <person name="Caufield P.W."/>
            <person name="Cui Y."/>
            <person name="Zhang H."/>
            <person name="O'Toole P.W."/>
        </authorList>
    </citation>
    <scope>NUCLEOTIDE SEQUENCE [LARGE SCALE GENOMIC DNA]</scope>
    <source>
        <strain evidence="1 2">DSM 19117</strain>
    </source>
</reference>
<dbReference type="Pfam" id="PF04525">
    <property type="entry name" value="LOR"/>
    <property type="match status" value="1"/>
</dbReference>
<dbReference type="STRING" id="1423773.FD30_GL001604"/>
<sequence>MRQLYLNQAALSARATTVIRDADNQSRYLLVGKWGLRSDVLTVYLIDGSLEAEVRQESLGLLPRFRLVYHRQTVGRVSKTLGVIREVLFVRGLNWVIMGNLNSGKFRIYHGRDLIATISRVTDSGATVVLTVDQPSHEGLVICLAAILDRWAKRQQHSLQLIKRRGWNPGMASEPLPFTPHQTHLKKES</sequence>
<dbReference type="InterPro" id="IPR007612">
    <property type="entry name" value="LOR"/>
</dbReference>
<name>A0A0R1JYC6_9LACO</name>
<dbReference type="InterPro" id="IPR025659">
    <property type="entry name" value="Tubby-like_C"/>
</dbReference>
<organism evidence="1 2">
    <name type="scientific">Levilactobacillus namurensis DSM 19117</name>
    <dbReference type="NCBI Taxonomy" id="1423773"/>
    <lineage>
        <taxon>Bacteria</taxon>
        <taxon>Bacillati</taxon>
        <taxon>Bacillota</taxon>
        <taxon>Bacilli</taxon>
        <taxon>Lactobacillales</taxon>
        <taxon>Lactobacillaceae</taxon>
        <taxon>Levilactobacillus</taxon>
    </lineage>
</organism>
<dbReference type="RefSeq" id="WP_225426506.1">
    <property type="nucleotide sequence ID" value="NZ_AZDT01000025.1"/>
</dbReference>
<keyword evidence="2" id="KW-1185">Reference proteome</keyword>
<dbReference type="EMBL" id="AZDT01000025">
    <property type="protein sequence ID" value="KRK76128.1"/>
    <property type="molecule type" value="Genomic_DNA"/>
</dbReference>
<evidence type="ECO:0000313" key="2">
    <source>
        <dbReference type="Proteomes" id="UP000051162"/>
    </source>
</evidence>
<accession>A0A0R1JYC6</accession>
<dbReference type="SUPFAM" id="SSF54518">
    <property type="entry name" value="Tubby C-terminal domain-like"/>
    <property type="match status" value="1"/>
</dbReference>
<dbReference type="AlphaFoldDB" id="A0A0R1JYC6"/>
<dbReference type="Proteomes" id="UP000051162">
    <property type="component" value="Unassembled WGS sequence"/>
</dbReference>
<gene>
    <name evidence="1" type="ORF">FD30_GL001604</name>
</gene>
<protein>
    <submittedName>
        <fullName evidence="1">Uncharacterized protein</fullName>
    </submittedName>
</protein>
<dbReference type="PATRIC" id="fig|1423773.3.peg.1647"/>